<name>L5LZJ1_MYODS</name>
<feature type="compositionally biased region" description="Low complexity" evidence="1">
    <location>
        <begin position="62"/>
        <end position="73"/>
    </location>
</feature>
<proteinExistence type="predicted"/>
<protein>
    <submittedName>
        <fullName evidence="2">Uncharacterized protein</fullName>
    </submittedName>
</protein>
<evidence type="ECO:0000256" key="1">
    <source>
        <dbReference type="SAM" id="MobiDB-lite"/>
    </source>
</evidence>
<dbReference type="AlphaFoldDB" id="L5LZJ1"/>
<accession>L5LZJ1</accession>
<reference evidence="3" key="1">
    <citation type="journal article" date="2013" name="Science">
        <title>Comparative analysis of bat genomes provides insight into the evolution of flight and immunity.</title>
        <authorList>
            <person name="Zhang G."/>
            <person name="Cowled C."/>
            <person name="Shi Z."/>
            <person name="Huang Z."/>
            <person name="Bishop-Lilly K.A."/>
            <person name="Fang X."/>
            <person name="Wynne J.W."/>
            <person name="Xiong Z."/>
            <person name="Baker M.L."/>
            <person name="Zhao W."/>
            <person name="Tachedjian M."/>
            <person name="Zhu Y."/>
            <person name="Zhou P."/>
            <person name="Jiang X."/>
            <person name="Ng J."/>
            <person name="Yang L."/>
            <person name="Wu L."/>
            <person name="Xiao J."/>
            <person name="Feng Y."/>
            <person name="Chen Y."/>
            <person name="Sun X."/>
            <person name="Zhang Y."/>
            <person name="Marsh G.A."/>
            <person name="Crameri G."/>
            <person name="Broder C.C."/>
            <person name="Frey K.G."/>
            <person name="Wang L.F."/>
            <person name="Wang J."/>
        </authorList>
    </citation>
    <scope>NUCLEOTIDE SEQUENCE [LARGE SCALE GENOMIC DNA]</scope>
</reference>
<organism evidence="2 3">
    <name type="scientific">Myotis davidii</name>
    <name type="common">David's myotis</name>
    <dbReference type="NCBI Taxonomy" id="225400"/>
    <lineage>
        <taxon>Eukaryota</taxon>
        <taxon>Metazoa</taxon>
        <taxon>Chordata</taxon>
        <taxon>Craniata</taxon>
        <taxon>Vertebrata</taxon>
        <taxon>Euteleostomi</taxon>
        <taxon>Mammalia</taxon>
        <taxon>Eutheria</taxon>
        <taxon>Laurasiatheria</taxon>
        <taxon>Chiroptera</taxon>
        <taxon>Yangochiroptera</taxon>
        <taxon>Vespertilionidae</taxon>
        <taxon>Myotis</taxon>
    </lineage>
</organism>
<evidence type="ECO:0000313" key="3">
    <source>
        <dbReference type="Proteomes" id="UP000010556"/>
    </source>
</evidence>
<dbReference type="EMBL" id="KB106583">
    <property type="protein sequence ID" value="ELK30893.1"/>
    <property type="molecule type" value="Genomic_DNA"/>
</dbReference>
<keyword evidence="3" id="KW-1185">Reference proteome</keyword>
<evidence type="ECO:0000313" key="2">
    <source>
        <dbReference type="EMBL" id="ELK30893.1"/>
    </source>
</evidence>
<sequence length="85" mass="9321">MASKEVWKIQREEKCNTSLEKTGSNLQQRMRAVQEEKVKVNYGRQGNVTSVVMSQKTVMEGISSGKGSKAGASLMDTVSRPAITD</sequence>
<feature type="region of interest" description="Disordered" evidence="1">
    <location>
        <begin position="62"/>
        <end position="85"/>
    </location>
</feature>
<dbReference type="Proteomes" id="UP000010556">
    <property type="component" value="Unassembled WGS sequence"/>
</dbReference>
<gene>
    <name evidence="2" type="ORF">MDA_GLEAN10013414</name>
</gene>